<keyword evidence="7" id="KW-1185">Reference proteome</keyword>
<name>A0A1W1H8J1_9BACT</name>
<feature type="domain" description="ABC transporter" evidence="5">
    <location>
        <begin position="10"/>
        <end position="288"/>
    </location>
</feature>
<keyword evidence="4 6" id="KW-0067">ATP-binding</keyword>
<dbReference type="CDD" id="cd03257">
    <property type="entry name" value="ABC_NikE_OppD_transporters"/>
    <property type="match status" value="1"/>
</dbReference>
<dbReference type="NCBIfam" id="TIGR01727">
    <property type="entry name" value="oligo_HPY"/>
    <property type="match status" value="1"/>
</dbReference>
<dbReference type="STRING" id="1246637.MTBBW1_160001"/>
<reference evidence="6 7" key="1">
    <citation type="submission" date="2017-03" db="EMBL/GenBank/DDBJ databases">
        <authorList>
            <person name="Afonso C.L."/>
            <person name="Miller P.J."/>
            <person name="Scott M.A."/>
            <person name="Spackman E."/>
            <person name="Goraichik I."/>
            <person name="Dimitrov K.M."/>
            <person name="Suarez D.L."/>
            <person name="Swayne D.E."/>
        </authorList>
    </citation>
    <scope>NUCLEOTIDE SEQUENCE [LARGE SCALE GENOMIC DNA]</scope>
    <source>
        <strain evidence="6">PRJEB14757</strain>
    </source>
</reference>
<dbReference type="PROSITE" id="PS00211">
    <property type="entry name" value="ABC_TRANSPORTER_1"/>
    <property type="match status" value="1"/>
</dbReference>
<keyword evidence="2" id="KW-0813">Transport</keyword>
<dbReference type="Gene3D" id="3.40.50.300">
    <property type="entry name" value="P-loop containing nucleotide triphosphate hydrolases"/>
    <property type="match status" value="1"/>
</dbReference>
<dbReference type="SUPFAM" id="SSF52540">
    <property type="entry name" value="P-loop containing nucleoside triphosphate hydrolases"/>
    <property type="match status" value="1"/>
</dbReference>
<dbReference type="GO" id="GO:0015833">
    <property type="term" value="P:peptide transport"/>
    <property type="evidence" value="ECO:0007669"/>
    <property type="project" value="InterPro"/>
</dbReference>
<dbReference type="PANTHER" id="PTHR43776">
    <property type="entry name" value="TRANSPORT ATP-BINDING PROTEIN"/>
    <property type="match status" value="1"/>
</dbReference>
<dbReference type="InterPro" id="IPR003439">
    <property type="entry name" value="ABC_transporter-like_ATP-bd"/>
</dbReference>
<dbReference type="EMBL" id="FWEV01000068">
    <property type="protein sequence ID" value="SLM28810.1"/>
    <property type="molecule type" value="Genomic_DNA"/>
</dbReference>
<dbReference type="SMART" id="SM00382">
    <property type="entry name" value="AAA"/>
    <property type="match status" value="1"/>
</dbReference>
<dbReference type="InterPro" id="IPR017871">
    <property type="entry name" value="ABC_transporter-like_CS"/>
</dbReference>
<dbReference type="InterPro" id="IPR050319">
    <property type="entry name" value="ABC_transp_ATP-bind"/>
</dbReference>
<evidence type="ECO:0000313" key="7">
    <source>
        <dbReference type="Proteomes" id="UP000191931"/>
    </source>
</evidence>
<dbReference type="GO" id="GO:0055085">
    <property type="term" value="P:transmembrane transport"/>
    <property type="evidence" value="ECO:0007669"/>
    <property type="project" value="UniProtKB-ARBA"/>
</dbReference>
<protein>
    <submittedName>
        <fullName evidence="6">Oligopeptide transporter subunit ATP-binding component of ABC superfamily</fullName>
    </submittedName>
</protein>
<gene>
    <name evidence="6" type="primary">oppF</name>
    <name evidence="6" type="ORF">MTBBW1_160001</name>
</gene>
<dbReference type="InterPro" id="IPR003593">
    <property type="entry name" value="AAA+_ATPase"/>
</dbReference>
<dbReference type="PROSITE" id="PS50893">
    <property type="entry name" value="ABC_TRANSPORTER_2"/>
    <property type="match status" value="1"/>
</dbReference>
<dbReference type="AlphaFoldDB" id="A0A1W1H8J1"/>
<evidence type="ECO:0000256" key="1">
    <source>
        <dbReference type="ARBA" id="ARBA00005417"/>
    </source>
</evidence>
<sequence length="316" mass="34864">MGMNLSSTVLEISNVKKYFPVHGGLFLRQQGNVHAVDDVSFAVKRGETLGLVGESGCGKTTLGRCIMGLYDLSEGTIKLHGKDTAGLKGAELKNLRLKMQMVFQDPFESLNSRHTVKEILEEKYIIHNRLNSSKFSWLPSASIVKKNGEESLRGKSVEDEKSMDDELSALLERVGLSKSAMSRFPHEFSGGQRQRIGIARAISLNPEVIICDEPVSALDVSVQSQILNLLLELQRDMGLTTLFISHDLSVVRHVSDRIAVMYLGKIVEIGDAVSVYRNPSHPYTQAMISAVPMPDPEAKRKRIILEGEVPSPITPP</sequence>
<evidence type="ECO:0000259" key="5">
    <source>
        <dbReference type="PROSITE" id="PS50893"/>
    </source>
</evidence>
<comment type="similarity">
    <text evidence="1">Belongs to the ABC transporter superfamily.</text>
</comment>
<dbReference type="Pfam" id="PF08352">
    <property type="entry name" value="oligo_HPY"/>
    <property type="match status" value="1"/>
</dbReference>
<accession>A0A1W1H8J1</accession>
<keyword evidence="3" id="KW-0547">Nucleotide-binding</keyword>
<dbReference type="PANTHER" id="PTHR43776:SF7">
    <property type="entry name" value="D,D-DIPEPTIDE TRANSPORT ATP-BINDING PROTEIN DDPF-RELATED"/>
    <property type="match status" value="1"/>
</dbReference>
<evidence type="ECO:0000256" key="4">
    <source>
        <dbReference type="ARBA" id="ARBA00022840"/>
    </source>
</evidence>
<evidence type="ECO:0000256" key="3">
    <source>
        <dbReference type="ARBA" id="ARBA00022741"/>
    </source>
</evidence>
<dbReference type="GO" id="GO:0016887">
    <property type="term" value="F:ATP hydrolysis activity"/>
    <property type="evidence" value="ECO:0007669"/>
    <property type="project" value="InterPro"/>
</dbReference>
<dbReference type="GO" id="GO:0005524">
    <property type="term" value="F:ATP binding"/>
    <property type="evidence" value="ECO:0007669"/>
    <property type="project" value="UniProtKB-KW"/>
</dbReference>
<dbReference type="Proteomes" id="UP000191931">
    <property type="component" value="Unassembled WGS sequence"/>
</dbReference>
<dbReference type="Pfam" id="PF00005">
    <property type="entry name" value="ABC_tran"/>
    <property type="match status" value="1"/>
</dbReference>
<organism evidence="6 7">
    <name type="scientific">Desulfamplus magnetovallimortis</name>
    <dbReference type="NCBI Taxonomy" id="1246637"/>
    <lineage>
        <taxon>Bacteria</taxon>
        <taxon>Pseudomonadati</taxon>
        <taxon>Thermodesulfobacteriota</taxon>
        <taxon>Desulfobacteria</taxon>
        <taxon>Desulfobacterales</taxon>
        <taxon>Desulfobacteraceae</taxon>
        <taxon>Desulfamplus</taxon>
    </lineage>
</organism>
<dbReference type="InterPro" id="IPR027417">
    <property type="entry name" value="P-loop_NTPase"/>
</dbReference>
<proteinExistence type="inferred from homology"/>
<evidence type="ECO:0000256" key="2">
    <source>
        <dbReference type="ARBA" id="ARBA00022448"/>
    </source>
</evidence>
<evidence type="ECO:0000313" key="6">
    <source>
        <dbReference type="EMBL" id="SLM28810.1"/>
    </source>
</evidence>
<dbReference type="InterPro" id="IPR013563">
    <property type="entry name" value="Oligopep_ABC_C"/>
</dbReference>